<comment type="subcellular location">
    <subcellularLocation>
        <location evidence="1">Cytoplasm</location>
    </subcellularLocation>
</comment>
<dbReference type="Pfam" id="PF00072">
    <property type="entry name" value="Response_reg"/>
    <property type="match status" value="1"/>
</dbReference>
<dbReference type="RefSeq" id="WP_281819093.1">
    <property type="nucleotide sequence ID" value="NZ_BRLB01000021.1"/>
</dbReference>
<dbReference type="Proteomes" id="UP001144256">
    <property type="component" value="Unassembled WGS sequence"/>
</dbReference>
<dbReference type="SUPFAM" id="SSF46689">
    <property type="entry name" value="Homeodomain-like"/>
    <property type="match status" value="1"/>
</dbReference>
<dbReference type="PANTHER" id="PTHR42713:SF3">
    <property type="entry name" value="TRANSCRIPTIONAL REGULATORY PROTEIN HPTR"/>
    <property type="match status" value="1"/>
</dbReference>
<dbReference type="EMBL" id="BRLB01000021">
    <property type="protein sequence ID" value="GKX31793.1"/>
    <property type="molecule type" value="Genomic_DNA"/>
</dbReference>
<dbReference type="GO" id="GO:0000160">
    <property type="term" value="P:phosphorelay signal transduction system"/>
    <property type="evidence" value="ECO:0007669"/>
    <property type="project" value="UniProtKB-KW"/>
</dbReference>
<dbReference type="Gene3D" id="1.10.10.60">
    <property type="entry name" value="Homeodomain-like"/>
    <property type="match status" value="2"/>
</dbReference>
<dbReference type="PROSITE" id="PS01124">
    <property type="entry name" value="HTH_ARAC_FAMILY_2"/>
    <property type="match status" value="1"/>
</dbReference>
<dbReference type="InterPro" id="IPR001789">
    <property type="entry name" value="Sig_transdc_resp-reg_receiver"/>
</dbReference>
<dbReference type="PROSITE" id="PS50110">
    <property type="entry name" value="RESPONSE_REGULATORY"/>
    <property type="match status" value="1"/>
</dbReference>
<dbReference type="GO" id="GO:0003700">
    <property type="term" value="F:DNA-binding transcription factor activity"/>
    <property type="evidence" value="ECO:0007669"/>
    <property type="project" value="InterPro"/>
</dbReference>
<dbReference type="SMART" id="SM00342">
    <property type="entry name" value="HTH_ARAC"/>
    <property type="match status" value="1"/>
</dbReference>
<accession>A0A9W5YGC1</accession>
<dbReference type="GO" id="GO:0043565">
    <property type="term" value="F:sequence-specific DNA binding"/>
    <property type="evidence" value="ECO:0007669"/>
    <property type="project" value="InterPro"/>
</dbReference>
<keyword evidence="7 13" id="KW-0238">DNA-binding</keyword>
<dbReference type="InterPro" id="IPR051552">
    <property type="entry name" value="HptR"/>
</dbReference>
<keyword evidence="5" id="KW-0902">Two-component regulatory system</keyword>
<keyword evidence="3" id="KW-0963">Cytoplasm</keyword>
<evidence type="ECO:0000256" key="10">
    <source>
        <dbReference type="PROSITE-ProRule" id="PRU00169"/>
    </source>
</evidence>
<evidence type="ECO:0000256" key="6">
    <source>
        <dbReference type="ARBA" id="ARBA00023015"/>
    </source>
</evidence>
<dbReference type="PANTHER" id="PTHR42713">
    <property type="entry name" value="HISTIDINE KINASE-RELATED"/>
    <property type="match status" value="1"/>
</dbReference>
<dbReference type="SMART" id="SM00448">
    <property type="entry name" value="REC"/>
    <property type="match status" value="1"/>
</dbReference>
<sequence>MKALIIDDEQYIREGLKSLIDWNSLGFEIAGEAKNGKEGLMKIKELHPEVCVVDIRMPVMDGIKMIEQASQEKIKCKFIILSGYRDFEYAQRAMECNVNKYVLKPIDEDQLVEKLQEVRDEIIKTNAQLRYVEESTNLSKDKVIHKIIMQKSPSIMWMNQWYNFQLPWNSYHIVLIDFLEDVTTVKKAMARKILEEFIKNGDYGVVFQIEEYVGIVIKNILFEHNFLLLEKMKILLKQEVLIDTIIAVGRKVKDINDIYLSFTDAKMLLKHSFIYGDEKILSSGLLDKRREVELETDNFDIDVYTDNLYAAIDVNSMKSINDILEDMLDNYKILGWSSEKIKAYYVNLYVKITTILFEKNKELKNMELLNERILEKLYTQGSLIKLHGFVKYQLVTISDILSAKRPTEIIHKIINYVERNYDKEIKIDDLGKIFNYNSAYLGKQFKNQTGNYFNTFLDQVRINNAKKLLVNTDYKIYEIAKKVGYKEPDYFTIKFKKYVDQSPNAYRNSKKGER</sequence>
<evidence type="ECO:0000256" key="3">
    <source>
        <dbReference type="ARBA" id="ARBA00022490"/>
    </source>
</evidence>
<evidence type="ECO:0000256" key="1">
    <source>
        <dbReference type="ARBA" id="ARBA00004496"/>
    </source>
</evidence>
<feature type="domain" description="Response regulatory" evidence="12">
    <location>
        <begin position="2"/>
        <end position="119"/>
    </location>
</feature>
<evidence type="ECO:0000313" key="13">
    <source>
        <dbReference type="EMBL" id="GKX31793.1"/>
    </source>
</evidence>
<organism evidence="13 14">
    <name type="scientific">Vallitalea longa</name>
    <dbReference type="NCBI Taxonomy" id="2936439"/>
    <lineage>
        <taxon>Bacteria</taxon>
        <taxon>Bacillati</taxon>
        <taxon>Bacillota</taxon>
        <taxon>Clostridia</taxon>
        <taxon>Lachnospirales</taxon>
        <taxon>Vallitaleaceae</taxon>
        <taxon>Vallitalea</taxon>
    </lineage>
</organism>
<keyword evidence="8" id="KW-0804">Transcription</keyword>
<name>A0A9W5YGC1_9FIRM</name>
<evidence type="ECO:0000256" key="9">
    <source>
        <dbReference type="ARBA" id="ARBA00024867"/>
    </source>
</evidence>
<evidence type="ECO:0000259" key="11">
    <source>
        <dbReference type="PROSITE" id="PS01124"/>
    </source>
</evidence>
<comment type="caution">
    <text evidence="13">The sequence shown here is derived from an EMBL/GenBank/DDBJ whole genome shotgun (WGS) entry which is preliminary data.</text>
</comment>
<proteinExistence type="predicted"/>
<dbReference type="AlphaFoldDB" id="A0A9W5YGC1"/>
<keyword evidence="4 10" id="KW-0597">Phosphoprotein</keyword>
<dbReference type="InterPro" id="IPR009057">
    <property type="entry name" value="Homeodomain-like_sf"/>
</dbReference>
<protein>
    <recommendedName>
        <fullName evidence="2">Stage 0 sporulation protein A homolog</fullName>
    </recommendedName>
</protein>
<evidence type="ECO:0000256" key="2">
    <source>
        <dbReference type="ARBA" id="ARBA00018672"/>
    </source>
</evidence>
<dbReference type="Gene3D" id="3.40.50.2300">
    <property type="match status" value="1"/>
</dbReference>
<evidence type="ECO:0000256" key="4">
    <source>
        <dbReference type="ARBA" id="ARBA00022553"/>
    </source>
</evidence>
<evidence type="ECO:0000259" key="12">
    <source>
        <dbReference type="PROSITE" id="PS50110"/>
    </source>
</evidence>
<evidence type="ECO:0000256" key="7">
    <source>
        <dbReference type="ARBA" id="ARBA00023125"/>
    </source>
</evidence>
<comment type="function">
    <text evidence="9">May play the central regulatory role in sporulation. It may be an element of the effector pathway responsible for the activation of sporulation genes in response to nutritional stress. Spo0A may act in concert with spo0H (a sigma factor) to control the expression of some genes that are critical to the sporulation process.</text>
</comment>
<evidence type="ECO:0000256" key="5">
    <source>
        <dbReference type="ARBA" id="ARBA00023012"/>
    </source>
</evidence>
<reference evidence="13" key="1">
    <citation type="submission" date="2022-06" db="EMBL/GenBank/DDBJ databases">
        <title>Vallitalea longa sp. nov., an anaerobic bacterium isolated from marine sediment.</title>
        <authorList>
            <person name="Hirano S."/>
            <person name="Terahara T."/>
            <person name="Mori K."/>
            <person name="Hamada M."/>
            <person name="Matsumoto R."/>
            <person name="Kobayashi T."/>
        </authorList>
    </citation>
    <scope>NUCLEOTIDE SEQUENCE</scope>
    <source>
        <strain evidence="13">SH18-1</strain>
    </source>
</reference>
<evidence type="ECO:0000313" key="14">
    <source>
        <dbReference type="Proteomes" id="UP001144256"/>
    </source>
</evidence>
<dbReference type="SUPFAM" id="SSF52172">
    <property type="entry name" value="CheY-like"/>
    <property type="match status" value="1"/>
</dbReference>
<dbReference type="Pfam" id="PF12833">
    <property type="entry name" value="HTH_18"/>
    <property type="match status" value="1"/>
</dbReference>
<dbReference type="InterPro" id="IPR011006">
    <property type="entry name" value="CheY-like_superfamily"/>
</dbReference>
<gene>
    <name evidence="13" type="ORF">SH1V18_42730</name>
</gene>
<keyword evidence="14" id="KW-1185">Reference proteome</keyword>
<keyword evidence="6" id="KW-0805">Transcription regulation</keyword>
<dbReference type="GO" id="GO:0005737">
    <property type="term" value="C:cytoplasm"/>
    <property type="evidence" value="ECO:0007669"/>
    <property type="project" value="UniProtKB-SubCell"/>
</dbReference>
<dbReference type="CDD" id="cd17536">
    <property type="entry name" value="REC_YesN-like"/>
    <property type="match status" value="1"/>
</dbReference>
<dbReference type="InterPro" id="IPR018060">
    <property type="entry name" value="HTH_AraC"/>
</dbReference>
<feature type="modified residue" description="4-aspartylphosphate" evidence="10">
    <location>
        <position position="54"/>
    </location>
</feature>
<evidence type="ECO:0000256" key="8">
    <source>
        <dbReference type="ARBA" id="ARBA00023163"/>
    </source>
</evidence>
<feature type="domain" description="HTH araC/xylS-type" evidence="11">
    <location>
        <begin position="411"/>
        <end position="509"/>
    </location>
</feature>